<dbReference type="AlphaFoldDB" id="A0A7Y7ZG71"/>
<dbReference type="Proteomes" id="UP000542695">
    <property type="component" value="Unassembled WGS sequence"/>
</dbReference>
<sequence length="124" mass="13374">MTKVTAAVFSAIAAASNRQETVPELPGEWVVRAAGAVEQGDDTAVMDIAVELVEAHAGYRSSWNHWPWLESLREVTREARALRDAKQILGYGEAERAVKYFCTFAGGSVATAKVALGIIEALPE</sequence>
<proteinExistence type="predicted"/>
<evidence type="ECO:0000313" key="1">
    <source>
        <dbReference type="EMBL" id="NWC83129.1"/>
    </source>
</evidence>
<accession>A0A7Y7ZG71</accession>
<reference evidence="1 2" key="1">
    <citation type="submission" date="2020-04" db="EMBL/GenBank/DDBJ databases">
        <title>Molecular characterization of pseudomonads from Agaricus bisporus reveal novel blotch 2 pathogens in Western Europe.</title>
        <authorList>
            <person name="Taparia T."/>
            <person name="Krijger M."/>
            <person name="Haynes E."/>
            <person name="Elpinstone J.G."/>
            <person name="Noble R."/>
            <person name="Van Der Wolf J."/>
        </authorList>
    </citation>
    <scope>NUCLEOTIDE SEQUENCE [LARGE SCALE GENOMIC DNA]</scope>
    <source>
        <strain evidence="1 2">P7765</strain>
    </source>
</reference>
<organism evidence="1 2">
    <name type="scientific">Pseudomonas putida</name>
    <name type="common">Arthrobacter siderocapsulatus</name>
    <dbReference type="NCBI Taxonomy" id="303"/>
    <lineage>
        <taxon>Bacteria</taxon>
        <taxon>Pseudomonadati</taxon>
        <taxon>Pseudomonadota</taxon>
        <taxon>Gammaproteobacteria</taxon>
        <taxon>Pseudomonadales</taxon>
        <taxon>Pseudomonadaceae</taxon>
        <taxon>Pseudomonas</taxon>
    </lineage>
</organism>
<gene>
    <name evidence="1" type="ORF">HX798_22975</name>
</gene>
<comment type="caution">
    <text evidence="1">The sequence shown here is derived from an EMBL/GenBank/DDBJ whole genome shotgun (WGS) entry which is preliminary data.</text>
</comment>
<protein>
    <submittedName>
        <fullName evidence="1">Uncharacterized protein</fullName>
    </submittedName>
</protein>
<evidence type="ECO:0000313" key="2">
    <source>
        <dbReference type="Proteomes" id="UP000542695"/>
    </source>
</evidence>
<dbReference type="EMBL" id="JACARV010000080">
    <property type="protein sequence ID" value="NWC83129.1"/>
    <property type="molecule type" value="Genomic_DNA"/>
</dbReference>
<dbReference type="RefSeq" id="WP_177011026.1">
    <property type="nucleotide sequence ID" value="NZ_JACARV010000080.1"/>
</dbReference>
<name>A0A7Y7ZG71_PSEPU</name>